<dbReference type="CDD" id="cd16922">
    <property type="entry name" value="HATPase_EvgS-ArcB-TorS-like"/>
    <property type="match status" value="1"/>
</dbReference>
<dbReference type="SUPFAM" id="SSF55874">
    <property type="entry name" value="ATPase domain of HSP90 chaperone/DNA topoisomerase II/histidine kinase"/>
    <property type="match status" value="1"/>
</dbReference>
<dbReference type="InterPro" id="IPR004358">
    <property type="entry name" value="Sig_transdc_His_kin-like_C"/>
</dbReference>
<evidence type="ECO:0000313" key="11">
    <source>
        <dbReference type="Proteomes" id="UP001359308"/>
    </source>
</evidence>
<dbReference type="Pfam" id="PF25487">
    <property type="entry name" value="ETR1_N"/>
    <property type="match status" value="1"/>
</dbReference>
<dbReference type="InterPro" id="IPR036097">
    <property type="entry name" value="HisK_dim/P_sf"/>
</dbReference>
<keyword evidence="3 6" id="KW-0597">Phosphoprotein</keyword>
<dbReference type="Gene3D" id="3.30.565.10">
    <property type="entry name" value="Histidine kinase-like ATPase, C-terminal domain"/>
    <property type="match status" value="1"/>
</dbReference>
<dbReference type="PROSITE" id="PS50110">
    <property type="entry name" value="RESPONSE_REGULATORY"/>
    <property type="match status" value="2"/>
</dbReference>
<dbReference type="EC" id="2.7.13.3" evidence="2"/>
<evidence type="ECO:0000256" key="4">
    <source>
        <dbReference type="ARBA" id="ARBA00022679"/>
    </source>
</evidence>
<protein>
    <recommendedName>
        <fullName evidence="2">histidine kinase</fullName>
        <ecNumber evidence="2">2.7.13.3</ecNumber>
    </recommendedName>
</protein>
<evidence type="ECO:0000256" key="6">
    <source>
        <dbReference type="PROSITE-ProRule" id="PRU00169"/>
    </source>
</evidence>
<dbReference type="InterPro" id="IPR003661">
    <property type="entry name" value="HisK_dim/P_dom"/>
</dbReference>
<dbReference type="InterPro" id="IPR058544">
    <property type="entry name" value="ETR1_N"/>
</dbReference>
<dbReference type="Gene3D" id="3.40.50.2300">
    <property type="match status" value="2"/>
</dbReference>
<evidence type="ECO:0000256" key="2">
    <source>
        <dbReference type="ARBA" id="ARBA00012438"/>
    </source>
</evidence>
<evidence type="ECO:0000256" key="7">
    <source>
        <dbReference type="SAM" id="Phobius"/>
    </source>
</evidence>
<dbReference type="Proteomes" id="UP001359308">
    <property type="component" value="Chromosome"/>
</dbReference>
<dbReference type="RefSeq" id="WP_198322417.1">
    <property type="nucleotide sequence ID" value="NZ_CP104311.1"/>
</dbReference>
<dbReference type="Gene3D" id="1.10.287.130">
    <property type="match status" value="1"/>
</dbReference>
<keyword evidence="11" id="KW-1185">Reference proteome</keyword>
<name>A0ABZ2F5X8_METCP</name>
<keyword evidence="7" id="KW-0472">Membrane</keyword>
<feature type="transmembrane region" description="Helical" evidence="7">
    <location>
        <begin position="82"/>
        <end position="99"/>
    </location>
</feature>
<reference evidence="10 11" key="1">
    <citation type="submission" date="2022-09" db="EMBL/GenBank/DDBJ databases">
        <authorList>
            <person name="Giprobiosintez L."/>
        </authorList>
    </citation>
    <scope>NUCLEOTIDE SEQUENCE [LARGE SCALE GENOMIC DNA]</scope>
    <source>
        <strain evidence="11">VKPM-B-12549 (GBS-15)</strain>
    </source>
</reference>
<gene>
    <name evidence="10" type="ORF">N4J17_00680</name>
</gene>
<keyword evidence="4" id="KW-0808">Transferase</keyword>
<dbReference type="InterPro" id="IPR005467">
    <property type="entry name" value="His_kinase_dom"/>
</dbReference>
<dbReference type="EMBL" id="CP104311">
    <property type="protein sequence ID" value="WWF02175.1"/>
    <property type="molecule type" value="Genomic_DNA"/>
</dbReference>
<dbReference type="InterPro" id="IPR011006">
    <property type="entry name" value="CheY-like_superfamily"/>
</dbReference>
<dbReference type="InterPro" id="IPR003594">
    <property type="entry name" value="HATPase_dom"/>
</dbReference>
<dbReference type="SMART" id="SM00388">
    <property type="entry name" value="HisKA"/>
    <property type="match status" value="1"/>
</dbReference>
<evidence type="ECO:0000313" key="10">
    <source>
        <dbReference type="EMBL" id="WWF02175.1"/>
    </source>
</evidence>
<keyword evidence="7" id="KW-0812">Transmembrane</keyword>
<dbReference type="Pfam" id="PF00512">
    <property type="entry name" value="HisKA"/>
    <property type="match status" value="1"/>
</dbReference>
<evidence type="ECO:0000259" key="8">
    <source>
        <dbReference type="PROSITE" id="PS50109"/>
    </source>
</evidence>
<feature type="domain" description="Histidine kinase" evidence="8">
    <location>
        <begin position="210"/>
        <end position="432"/>
    </location>
</feature>
<dbReference type="SMART" id="SM00448">
    <property type="entry name" value="REC"/>
    <property type="match status" value="2"/>
</dbReference>
<evidence type="ECO:0000256" key="5">
    <source>
        <dbReference type="ARBA" id="ARBA00022777"/>
    </source>
</evidence>
<keyword evidence="5" id="KW-0418">Kinase</keyword>
<feature type="modified residue" description="4-aspartylphosphate" evidence="6">
    <location>
        <position position="622"/>
    </location>
</feature>
<dbReference type="InterPro" id="IPR001789">
    <property type="entry name" value="Sig_transdc_resp-reg_receiver"/>
</dbReference>
<feature type="domain" description="Response regulatory" evidence="9">
    <location>
        <begin position="573"/>
        <end position="689"/>
    </location>
</feature>
<dbReference type="SUPFAM" id="SSF52172">
    <property type="entry name" value="CheY-like"/>
    <property type="match status" value="2"/>
</dbReference>
<dbReference type="PROSITE" id="PS50109">
    <property type="entry name" value="HIS_KIN"/>
    <property type="match status" value="1"/>
</dbReference>
<feature type="modified residue" description="4-aspartylphosphate" evidence="6">
    <location>
        <position position="502"/>
    </location>
</feature>
<organism evidence="10 11">
    <name type="scientific">Methylococcus capsulatus</name>
    <dbReference type="NCBI Taxonomy" id="414"/>
    <lineage>
        <taxon>Bacteria</taxon>
        <taxon>Pseudomonadati</taxon>
        <taxon>Pseudomonadota</taxon>
        <taxon>Gammaproteobacteria</taxon>
        <taxon>Methylococcales</taxon>
        <taxon>Methylococcaceae</taxon>
        <taxon>Methylococcus</taxon>
    </lineage>
</organism>
<evidence type="ECO:0000256" key="1">
    <source>
        <dbReference type="ARBA" id="ARBA00000085"/>
    </source>
</evidence>
<comment type="catalytic activity">
    <reaction evidence="1">
        <text>ATP + protein L-histidine = ADP + protein N-phospho-L-histidine.</text>
        <dbReference type="EC" id="2.7.13.3"/>
    </reaction>
</comment>
<evidence type="ECO:0000259" key="9">
    <source>
        <dbReference type="PROSITE" id="PS50110"/>
    </source>
</evidence>
<accession>A0ABZ2F5X8</accession>
<feature type="transmembrane region" description="Helical" evidence="7">
    <location>
        <begin position="25"/>
        <end position="43"/>
    </location>
</feature>
<dbReference type="SUPFAM" id="SSF47384">
    <property type="entry name" value="Homodimeric domain of signal transducing histidine kinase"/>
    <property type="match status" value="1"/>
</dbReference>
<dbReference type="InterPro" id="IPR036890">
    <property type="entry name" value="HATPase_C_sf"/>
</dbReference>
<dbReference type="PANTHER" id="PTHR43047:SF72">
    <property type="entry name" value="OSMOSENSING HISTIDINE PROTEIN KINASE SLN1"/>
    <property type="match status" value="1"/>
</dbReference>
<dbReference type="Pfam" id="PF00072">
    <property type="entry name" value="Response_reg"/>
    <property type="match status" value="2"/>
</dbReference>
<sequence>MSSREISPASPPNPESIEQVSQLRWFSYGLVLVAIAAMLLLSWPRLAANLFATGVSGQSFMPHGMCYLWVPQLWWLHLSTDLLIGLSYVCISATLVYLIHRARRDIPFSWIFLAFGLFIVACAVTHFMGAWTIWNASYWLSGYTKLLTAVVSVATALVLPLQVPKVLSLVEAVKLSEQRKTQLEAAHIELAEARDAALEATRLKSEFLANMSHELRTPLNAIIGYSEILAEDAEDAGREEELADLNKIRASGKHLLALINDVLDLSKIEAGKMEVYLETFEVVPMLDDVVATIAPVVAKNNNRLEVRCAEGMGSIRADLTKVRQALFNLLSNASKFTRDGVITLAVDRESVDGREWLHFAVHDTGIGITPEQMSRLFQAFSQADASTTRNFGGTGLGLVLSRRFCQMMGGDITVESEAGAGSTFTIHLPVDGGVPEKVPAAESGSALAKGIPTVLVIDDDPAARDLMRRFLEKQGLRMAEADSGQEGLKLARELRPGAIILDVMMPGMGGWAVLTALKADSELAPIPVIMATILDERNLGFALGATDFLTKPIDRDYLAKVLQKYRCAHPPCPVLLVEDHADLRELMRRMLEHEGWVVEEAENGRVALERVAENRPELIVLDLMMPEMDGFSFLEELRQQEAWRSIPVIVVTAKDLTAEDRQRLNGYVEYVVNKGTRGREELLQELGDRIGACLGITA</sequence>
<dbReference type="SMART" id="SM00387">
    <property type="entry name" value="HATPase_c"/>
    <property type="match status" value="1"/>
</dbReference>
<feature type="transmembrane region" description="Helical" evidence="7">
    <location>
        <begin position="111"/>
        <end position="134"/>
    </location>
</feature>
<evidence type="ECO:0000256" key="3">
    <source>
        <dbReference type="ARBA" id="ARBA00022553"/>
    </source>
</evidence>
<dbReference type="Pfam" id="PF02518">
    <property type="entry name" value="HATPase_c"/>
    <property type="match status" value="1"/>
</dbReference>
<keyword evidence="7" id="KW-1133">Transmembrane helix</keyword>
<dbReference type="PRINTS" id="PR00344">
    <property type="entry name" value="BCTRLSENSOR"/>
</dbReference>
<dbReference type="PANTHER" id="PTHR43047">
    <property type="entry name" value="TWO-COMPONENT HISTIDINE PROTEIN KINASE"/>
    <property type="match status" value="1"/>
</dbReference>
<proteinExistence type="predicted"/>
<dbReference type="CDD" id="cd00082">
    <property type="entry name" value="HisKA"/>
    <property type="match status" value="1"/>
</dbReference>
<feature type="domain" description="Response regulatory" evidence="9">
    <location>
        <begin position="453"/>
        <end position="566"/>
    </location>
</feature>